<dbReference type="Proteomes" id="UP001595693">
    <property type="component" value="Unassembled WGS sequence"/>
</dbReference>
<comment type="caution">
    <text evidence="1">The sequence shown here is derived from an EMBL/GenBank/DDBJ whole genome shotgun (WGS) entry which is preliminary data.</text>
</comment>
<reference evidence="2" key="1">
    <citation type="journal article" date="2019" name="Int. J. Syst. Evol. Microbiol.">
        <title>The Global Catalogue of Microorganisms (GCM) 10K type strain sequencing project: providing services to taxonomists for standard genome sequencing and annotation.</title>
        <authorList>
            <consortium name="The Broad Institute Genomics Platform"/>
            <consortium name="The Broad Institute Genome Sequencing Center for Infectious Disease"/>
            <person name="Wu L."/>
            <person name="Ma J."/>
        </authorList>
    </citation>
    <scope>NUCLEOTIDE SEQUENCE [LARGE SCALE GENOMIC DNA]</scope>
    <source>
        <strain evidence="2">CCUG 2113</strain>
    </source>
</reference>
<accession>A0ABV8DDR7</accession>
<sequence length="97" mass="10933">MARQKPEVTWIGKDQRPRLEPRILLEDPARSHPQLLAKQHAMRVVLDAQQIQHAVRGETPLGRDVRPGVLNPSLSWTHCRTLLKEASQALEVHAGVP</sequence>
<organism evidence="1 2">
    <name type="scientific">Acidovorax facilis</name>
    <dbReference type="NCBI Taxonomy" id="12917"/>
    <lineage>
        <taxon>Bacteria</taxon>
        <taxon>Pseudomonadati</taxon>
        <taxon>Pseudomonadota</taxon>
        <taxon>Betaproteobacteria</taxon>
        <taxon>Burkholderiales</taxon>
        <taxon>Comamonadaceae</taxon>
        <taxon>Acidovorax</taxon>
    </lineage>
</organism>
<evidence type="ECO:0000313" key="2">
    <source>
        <dbReference type="Proteomes" id="UP001595693"/>
    </source>
</evidence>
<keyword evidence="2" id="KW-1185">Reference proteome</keyword>
<gene>
    <name evidence="1" type="ORF">ACFOW3_16745</name>
</gene>
<name>A0ABV8DDR7_9BURK</name>
<evidence type="ECO:0000313" key="1">
    <source>
        <dbReference type="EMBL" id="MFC3936264.1"/>
    </source>
</evidence>
<dbReference type="RefSeq" id="WP_055396958.1">
    <property type="nucleotide sequence ID" value="NZ_JAMXAX010000015.1"/>
</dbReference>
<dbReference type="EMBL" id="JBHSAJ010000048">
    <property type="protein sequence ID" value="MFC3936264.1"/>
    <property type="molecule type" value="Genomic_DNA"/>
</dbReference>
<protein>
    <submittedName>
        <fullName evidence="1">Uncharacterized protein</fullName>
    </submittedName>
</protein>
<proteinExistence type="predicted"/>